<accession>A0A381NGT7</accession>
<evidence type="ECO:0000256" key="1">
    <source>
        <dbReference type="ARBA" id="ARBA00004418"/>
    </source>
</evidence>
<protein>
    <recommendedName>
        <fullName evidence="8">Cytochrome c domain-containing protein</fullName>
    </recommendedName>
</protein>
<name>A0A381NGT7_9ZZZZ</name>
<reference evidence="9" key="1">
    <citation type="submission" date="2018-05" db="EMBL/GenBank/DDBJ databases">
        <authorList>
            <person name="Lanie J.A."/>
            <person name="Ng W.-L."/>
            <person name="Kazmierczak K.M."/>
            <person name="Andrzejewski T.M."/>
            <person name="Davidsen T.M."/>
            <person name="Wayne K.J."/>
            <person name="Tettelin H."/>
            <person name="Glass J.I."/>
            <person name="Rusch D."/>
            <person name="Podicherti R."/>
            <person name="Tsui H.-C.T."/>
            <person name="Winkler M.E."/>
        </authorList>
    </citation>
    <scope>NUCLEOTIDE SEQUENCE</scope>
</reference>
<dbReference type="GO" id="GO:0005506">
    <property type="term" value="F:iron ion binding"/>
    <property type="evidence" value="ECO:0007669"/>
    <property type="project" value="InterPro"/>
</dbReference>
<evidence type="ECO:0000313" key="9">
    <source>
        <dbReference type="EMBL" id="SUZ52733.1"/>
    </source>
</evidence>
<dbReference type="InterPro" id="IPR024167">
    <property type="entry name" value="Cytochrome_c4-like"/>
</dbReference>
<proteinExistence type="predicted"/>
<keyword evidence="7" id="KW-0408">Iron</keyword>
<dbReference type="SUPFAM" id="SSF46626">
    <property type="entry name" value="Cytochrome c"/>
    <property type="match status" value="2"/>
</dbReference>
<dbReference type="GO" id="GO:0009055">
    <property type="term" value="F:electron transfer activity"/>
    <property type="evidence" value="ECO:0007669"/>
    <property type="project" value="InterPro"/>
</dbReference>
<dbReference type="PANTHER" id="PTHR33751">
    <property type="entry name" value="CBB3-TYPE CYTOCHROME C OXIDASE SUBUNIT FIXP"/>
    <property type="match status" value="1"/>
</dbReference>
<keyword evidence="5" id="KW-0574">Periplasm</keyword>
<feature type="domain" description="Cytochrome c" evidence="8">
    <location>
        <begin position="19"/>
        <end position="97"/>
    </location>
</feature>
<dbReference type="PANTHER" id="PTHR33751:SF9">
    <property type="entry name" value="CYTOCHROME C4"/>
    <property type="match status" value="1"/>
</dbReference>
<evidence type="ECO:0000256" key="7">
    <source>
        <dbReference type="ARBA" id="ARBA00023004"/>
    </source>
</evidence>
<evidence type="ECO:0000256" key="5">
    <source>
        <dbReference type="ARBA" id="ARBA00022764"/>
    </source>
</evidence>
<dbReference type="Gene3D" id="1.10.760.10">
    <property type="entry name" value="Cytochrome c-like domain"/>
    <property type="match status" value="2"/>
</dbReference>
<organism evidence="9">
    <name type="scientific">marine metagenome</name>
    <dbReference type="NCBI Taxonomy" id="408172"/>
    <lineage>
        <taxon>unclassified sequences</taxon>
        <taxon>metagenomes</taxon>
        <taxon>ecological metagenomes</taxon>
    </lineage>
</organism>
<evidence type="ECO:0000256" key="2">
    <source>
        <dbReference type="ARBA" id="ARBA00022448"/>
    </source>
</evidence>
<comment type="subcellular location">
    <subcellularLocation>
        <location evidence="1">Periplasm</location>
    </subcellularLocation>
</comment>
<gene>
    <name evidence="9" type="ORF">METZ01_LOCUS5587</name>
</gene>
<dbReference type="AlphaFoldDB" id="A0A381NGT7"/>
<sequence length="198" mass="21667">MNLTRLFITLFAILLIGAGDIQSGKEKSQICAACHADDGNSVVGLWPSLAGQNQKYLLKQLKLIQSEERYIAEMKGQLDGYTDQDLQDIAAFYAANKNKIGQASADLVDQGFKLYYSGSLEKGIPACTACHSPKGTGNNLAGYPLLSGQKTEYIAKTLKDYRTGERQYSEESAIMVSIAYKLDDKEIEALASFINGLY</sequence>
<evidence type="ECO:0000259" key="8">
    <source>
        <dbReference type="PROSITE" id="PS51007"/>
    </source>
</evidence>
<dbReference type="InterPro" id="IPR009056">
    <property type="entry name" value="Cyt_c-like_dom"/>
</dbReference>
<dbReference type="Pfam" id="PF00034">
    <property type="entry name" value="Cytochrom_C"/>
    <property type="match status" value="2"/>
</dbReference>
<keyword evidence="4" id="KW-0479">Metal-binding</keyword>
<keyword evidence="3" id="KW-0349">Heme</keyword>
<evidence type="ECO:0000256" key="3">
    <source>
        <dbReference type="ARBA" id="ARBA00022617"/>
    </source>
</evidence>
<keyword evidence="2" id="KW-0813">Transport</keyword>
<dbReference type="PIRSF" id="PIRSF000005">
    <property type="entry name" value="Cytochrome_c4"/>
    <property type="match status" value="1"/>
</dbReference>
<evidence type="ECO:0000256" key="6">
    <source>
        <dbReference type="ARBA" id="ARBA00022982"/>
    </source>
</evidence>
<dbReference type="PROSITE" id="PS51007">
    <property type="entry name" value="CYTC"/>
    <property type="match status" value="2"/>
</dbReference>
<evidence type="ECO:0000256" key="4">
    <source>
        <dbReference type="ARBA" id="ARBA00022723"/>
    </source>
</evidence>
<dbReference type="InterPro" id="IPR050597">
    <property type="entry name" value="Cytochrome_c_Oxidase_Subunit"/>
</dbReference>
<dbReference type="GO" id="GO:0020037">
    <property type="term" value="F:heme binding"/>
    <property type="evidence" value="ECO:0007669"/>
    <property type="project" value="InterPro"/>
</dbReference>
<dbReference type="GO" id="GO:0042597">
    <property type="term" value="C:periplasmic space"/>
    <property type="evidence" value="ECO:0007669"/>
    <property type="project" value="UniProtKB-SubCell"/>
</dbReference>
<dbReference type="EMBL" id="UINC01000291">
    <property type="protein sequence ID" value="SUZ52733.1"/>
    <property type="molecule type" value="Genomic_DNA"/>
</dbReference>
<keyword evidence="6" id="KW-0249">Electron transport</keyword>
<dbReference type="InterPro" id="IPR036909">
    <property type="entry name" value="Cyt_c-like_dom_sf"/>
</dbReference>
<feature type="domain" description="Cytochrome c" evidence="8">
    <location>
        <begin position="106"/>
        <end position="198"/>
    </location>
</feature>